<dbReference type="InterPro" id="IPR000620">
    <property type="entry name" value="EamA_dom"/>
</dbReference>
<evidence type="ECO:0000313" key="7">
    <source>
        <dbReference type="EMBL" id="PLC42752.1"/>
    </source>
</evidence>
<feature type="transmembrane region" description="Helical" evidence="5">
    <location>
        <begin position="133"/>
        <end position="152"/>
    </location>
</feature>
<name>A0A2N4TSQ7_RALPI</name>
<organism evidence="7 8">
    <name type="scientific">Ralstonia pickettii</name>
    <name type="common">Burkholderia pickettii</name>
    <dbReference type="NCBI Taxonomy" id="329"/>
    <lineage>
        <taxon>Bacteria</taxon>
        <taxon>Pseudomonadati</taxon>
        <taxon>Pseudomonadota</taxon>
        <taxon>Betaproteobacteria</taxon>
        <taxon>Burkholderiales</taxon>
        <taxon>Burkholderiaceae</taxon>
        <taxon>Ralstonia</taxon>
    </lineage>
</organism>
<accession>A0A2N4TSQ7</accession>
<evidence type="ECO:0000256" key="2">
    <source>
        <dbReference type="ARBA" id="ARBA00022692"/>
    </source>
</evidence>
<keyword evidence="2 5" id="KW-0812">Transmembrane</keyword>
<evidence type="ECO:0000256" key="3">
    <source>
        <dbReference type="ARBA" id="ARBA00022989"/>
    </source>
</evidence>
<dbReference type="RefSeq" id="WP_102065810.1">
    <property type="nucleotide sequence ID" value="NZ_PKQE01000002.1"/>
</dbReference>
<dbReference type="Pfam" id="PF00892">
    <property type="entry name" value="EamA"/>
    <property type="match status" value="2"/>
</dbReference>
<sequence length="305" mass="32076">MLHTDTPASRHVTDLALLLTLSTLWGASYTFIRIGVETIPPLTFIAARTLIAATLLLAWMRSRHIRLPRDRQVWMRFGVQALLNSVVPFTLIAWAERSVGASLATILNSTSPVMVFVATALITRHEPVSIRKLVGVIAGFVGTCLVIGPNALDGLGGQLVPQLAIVAATACYAGAALYGRSFKGLHPAAPATGSLLMGALVLTPASLLVDHPWTLQPSARSLVALVALAVFSTALAFAIYFRLIQTLGAIGTTAQAYLRVPIGVAIGVVFLGESLPASAWIGLTCVVAGVAAMSMPVRQAPLERA</sequence>
<feature type="transmembrane region" description="Helical" evidence="5">
    <location>
        <begin position="221"/>
        <end position="244"/>
    </location>
</feature>
<feature type="transmembrane region" description="Helical" evidence="5">
    <location>
        <begin position="73"/>
        <end position="95"/>
    </location>
</feature>
<feature type="transmembrane region" description="Helical" evidence="5">
    <location>
        <begin position="256"/>
        <end position="272"/>
    </location>
</feature>
<evidence type="ECO:0000256" key="1">
    <source>
        <dbReference type="ARBA" id="ARBA00004141"/>
    </source>
</evidence>
<feature type="domain" description="EamA" evidence="6">
    <location>
        <begin position="163"/>
        <end position="294"/>
    </location>
</feature>
<evidence type="ECO:0000256" key="5">
    <source>
        <dbReference type="SAM" id="Phobius"/>
    </source>
</evidence>
<evidence type="ECO:0000256" key="4">
    <source>
        <dbReference type="ARBA" id="ARBA00023136"/>
    </source>
</evidence>
<dbReference type="PANTHER" id="PTHR32322">
    <property type="entry name" value="INNER MEMBRANE TRANSPORTER"/>
    <property type="match status" value="1"/>
</dbReference>
<dbReference type="GO" id="GO:0016020">
    <property type="term" value="C:membrane"/>
    <property type="evidence" value="ECO:0007669"/>
    <property type="project" value="UniProtKB-SubCell"/>
</dbReference>
<protein>
    <submittedName>
        <fullName evidence="7">EamA family transporter</fullName>
    </submittedName>
</protein>
<dbReference type="AlphaFoldDB" id="A0A2N4TSQ7"/>
<dbReference type="Proteomes" id="UP000234456">
    <property type="component" value="Unassembled WGS sequence"/>
</dbReference>
<comment type="caution">
    <text evidence="7">The sequence shown here is derived from an EMBL/GenBank/DDBJ whole genome shotgun (WGS) entry which is preliminary data.</text>
</comment>
<keyword evidence="3 5" id="KW-1133">Transmembrane helix</keyword>
<evidence type="ECO:0000259" key="6">
    <source>
        <dbReference type="Pfam" id="PF00892"/>
    </source>
</evidence>
<reference evidence="7 8" key="1">
    <citation type="submission" date="2017-12" db="EMBL/GenBank/DDBJ databases">
        <title>Draft genome sequence of Ralstonia pickettii 52.</title>
        <authorList>
            <person name="Zheng B."/>
        </authorList>
    </citation>
    <scope>NUCLEOTIDE SEQUENCE [LARGE SCALE GENOMIC DNA]</scope>
    <source>
        <strain evidence="7 8">52</strain>
    </source>
</reference>
<gene>
    <name evidence="7" type="ORF">C0Q88_12510</name>
</gene>
<feature type="transmembrane region" description="Helical" evidence="5">
    <location>
        <begin position="12"/>
        <end position="32"/>
    </location>
</feature>
<feature type="domain" description="EamA" evidence="6">
    <location>
        <begin position="16"/>
        <end position="147"/>
    </location>
</feature>
<dbReference type="InterPro" id="IPR037185">
    <property type="entry name" value="EmrE-like"/>
</dbReference>
<proteinExistence type="predicted"/>
<comment type="subcellular location">
    <subcellularLocation>
        <location evidence="1">Membrane</location>
        <topology evidence="1">Multi-pass membrane protein</topology>
    </subcellularLocation>
</comment>
<evidence type="ECO:0000313" key="8">
    <source>
        <dbReference type="Proteomes" id="UP000234456"/>
    </source>
</evidence>
<feature type="transmembrane region" description="Helical" evidence="5">
    <location>
        <begin position="278"/>
        <end position="297"/>
    </location>
</feature>
<dbReference type="OrthoDB" id="9810556at2"/>
<dbReference type="EMBL" id="PKQE01000002">
    <property type="protein sequence ID" value="PLC42752.1"/>
    <property type="molecule type" value="Genomic_DNA"/>
</dbReference>
<dbReference type="PANTHER" id="PTHR32322:SF9">
    <property type="entry name" value="AMINO-ACID METABOLITE EFFLUX PUMP-RELATED"/>
    <property type="match status" value="1"/>
</dbReference>
<feature type="transmembrane region" description="Helical" evidence="5">
    <location>
        <begin position="38"/>
        <end position="61"/>
    </location>
</feature>
<keyword evidence="4 5" id="KW-0472">Membrane</keyword>
<feature type="transmembrane region" description="Helical" evidence="5">
    <location>
        <begin position="101"/>
        <end position="121"/>
    </location>
</feature>
<dbReference type="SUPFAM" id="SSF103481">
    <property type="entry name" value="Multidrug resistance efflux transporter EmrE"/>
    <property type="match status" value="2"/>
</dbReference>
<feature type="transmembrane region" description="Helical" evidence="5">
    <location>
        <begin position="158"/>
        <end position="179"/>
    </location>
</feature>
<dbReference type="InterPro" id="IPR050638">
    <property type="entry name" value="AA-Vitamin_Transporters"/>
</dbReference>
<feature type="transmembrane region" description="Helical" evidence="5">
    <location>
        <begin position="191"/>
        <end position="209"/>
    </location>
</feature>